<dbReference type="EMBL" id="CATNWA010011695">
    <property type="protein sequence ID" value="CAI9562157.1"/>
    <property type="molecule type" value="Genomic_DNA"/>
</dbReference>
<organism evidence="1 2">
    <name type="scientific">Staurois parvus</name>
    <dbReference type="NCBI Taxonomy" id="386267"/>
    <lineage>
        <taxon>Eukaryota</taxon>
        <taxon>Metazoa</taxon>
        <taxon>Chordata</taxon>
        <taxon>Craniata</taxon>
        <taxon>Vertebrata</taxon>
        <taxon>Euteleostomi</taxon>
        <taxon>Amphibia</taxon>
        <taxon>Batrachia</taxon>
        <taxon>Anura</taxon>
        <taxon>Neobatrachia</taxon>
        <taxon>Ranoidea</taxon>
        <taxon>Ranidae</taxon>
        <taxon>Staurois</taxon>
    </lineage>
</organism>
<evidence type="ECO:0000313" key="2">
    <source>
        <dbReference type="Proteomes" id="UP001162483"/>
    </source>
</evidence>
<sequence length="46" mass="5602">MLFDPDFFDPPLLPVLSSYLLIRQMMWRHSAHVQFSVFFFFLGEFM</sequence>
<name>A0ABN9CT26_9NEOB</name>
<reference evidence="1" key="1">
    <citation type="submission" date="2023-05" db="EMBL/GenBank/DDBJ databases">
        <authorList>
            <person name="Stuckert A."/>
        </authorList>
    </citation>
    <scope>NUCLEOTIDE SEQUENCE</scope>
</reference>
<comment type="caution">
    <text evidence="1">The sequence shown here is derived from an EMBL/GenBank/DDBJ whole genome shotgun (WGS) entry which is preliminary data.</text>
</comment>
<evidence type="ECO:0000313" key="1">
    <source>
        <dbReference type="EMBL" id="CAI9562157.1"/>
    </source>
</evidence>
<accession>A0ABN9CT26</accession>
<protein>
    <submittedName>
        <fullName evidence="1">Uncharacterized protein</fullName>
    </submittedName>
</protein>
<keyword evidence="2" id="KW-1185">Reference proteome</keyword>
<gene>
    <name evidence="1" type="ORF">SPARVUS_LOCUS5561723</name>
</gene>
<dbReference type="Proteomes" id="UP001162483">
    <property type="component" value="Unassembled WGS sequence"/>
</dbReference>
<proteinExistence type="predicted"/>